<gene>
    <name evidence="1" type="ORF">SNEC2469_LOCUS21959</name>
</gene>
<evidence type="ECO:0000313" key="1">
    <source>
        <dbReference type="EMBL" id="CAE7756125.1"/>
    </source>
</evidence>
<protein>
    <submittedName>
        <fullName evidence="1">Uncharacterized protein</fullName>
    </submittedName>
</protein>
<proteinExistence type="predicted"/>
<dbReference type="Proteomes" id="UP000601435">
    <property type="component" value="Unassembled WGS sequence"/>
</dbReference>
<sequence>MWVQISKMSSTNLQTWKSFLAAIAGAATPDEHGDSDLQLQLLNTLTAQFPDSVDAASYDYLKEVNCSIAAYVICNATLRRTGQSWVNCRDTLNGKSAKSKNTSPPHAAVDVTILARNFYLAKQ</sequence>
<name>A0A812XWP8_9DINO</name>
<dbReference type="OrthoDB" id="411418at2759"/>
<dbReference type="EMBL" id="CAJNJA010039376">
    <property type="protein sequence ID" value="CAE7756125.1"/>
    <property type="molecule type" value="Genomic_DNA"/>
</dbReference>
<comment type="caution">
    <text evidence="1">The sequence shown here is derived from an EMBL/GenBank/DDBJ whole genome shotgun (WGS) entry which is preliminary data.</text>
</comment>
<accession>A0A812XWP8</accession>
<feature type="non-terminal residue" evidence="1">
    <location>
        <position position="123"/>
    </location>
</feature>
<organism evidence="1 2">
    <name type="scientific">Symbiodinium necroappetens</name>
    <dbReference type="NCBI Taxonomy" id="1628268"/>
    <lineage>
        <taxon>Eukaryota</taxon>
        <taxon>Sar</taxon>
        <taxon>Alveolata</taxon>
        <taxon>Dinophyceae</taxon>
        <taxon>Suessiales</taxon>
        <taxon>Symbiodiniaceae</taxon>
        <taxon>Symbiodinium</taxon>
    </lineage>
</organism>
<keyword evidence="2" id="KW-1185">Reference proteome</keyword>
<reference evidence="1" key="1">
    <citation type="submission" date="2021-02" db="EMBL/GenBank/DDBJ databases">
        <authorList>
            <person name="Dougan E. K."/>
            <person name="Rhodes N."/>
            <person name="Thang M."/>
            <person name="Chan C."/>
        </authorList>
    </citation>
    <scope>NUCLEOTIDE SEQUENCE</scope>
</reference>
<evidence type="ECO:0000313" key="2">
    <source>
        <dbReference type="Proteomes" id="UP000601435"/>
    </source>
</evidence>
<dbReference type="AlphaFoldDB" id="A0A812XWP8"/>